<keyword evidence="1" id="KW-1133">Transmembrane helix</keyword>
<name>A0A1I3FAT7_9RHOB</name>
<feature type="transmembrane region" description="Helical" evidence="1">
    <location>
        <begin position="86"/>
        <end position="112"/>
    </location>
</feature>
<evidence type="ECO:0000256" key="1">
    <source>
        <dbReference type="SAM" id="Phobius"/>
    </source>
</evidence>
<evidence type="ECO:0000313" key="2">
    <source>
        <dbReference type="EMBL" id="SFI07981.1"/>
    </source>
</evidence>
<keyword evidence="1" id="KW-0472">Membrane</keyword>
<feature type="transmembrane region" description="Helical" evidence="1">
    <location>
        <begin position="31"/>
        <end position="56"/>
    </location>
</feature>
<dbReference type="EMBL" id="FOQH01000004">
    <property type="protein sequence ID" value="SFI07981.1"/>
    <property type="molecule type" value="Genomic_DNA"/>
</dbReference>
<protein>
    <recommendedName>
        <fullName evidence="4">DUF2975 domain-containing protein</fullName>
    </recommendedName>
</protein>
<evidence type="ECO:0000313" key="3">
    <source>
        <dbReference type="Proteomes" id="UP000199377"/>
    </source>
</evidence>
<evidence type="ECO:0008006" key="4">
    <source>
        <dbReference type="Google" id="ProtNLM"/>
    </source>
</evidence>
<dbReference type="RefSeq" id="WP_092859448.1">
    <property type="nucleotide sequence ID" value="NZ_FOQH01000004.1"/>
</dbReference>
<proteinExistence type="predicted"/>
<reference evidence="2 3" key="1">
    <citation type="submission" date="2016-10" db="EMBL/GenBank/DDBJ databases">
        <authorList>
            <person name="de Groot N.N."/>
        </authorList>
    </citation>
    <scope>NUCLEOTIDE SEQUENCE [LARGE SCALE GENOMIC DNA]</scope>
    <source>
        <strain evidence="2 3">CGMCC 1.11030</strain>
    </source>
</reference>
<gene>
    <name evidence="2" type="ORF">SAMN05216258_104147</name>
</gene>
<keyword evidence="1" id="KW-0812">Transmembrane</keyword>
<dbReference type="Proteomes" id="UP000199377">
    <property type="component" value="Unassembled WGS sequence"/>
</dbReference>
<sequence>MSLEPQDVYTSAALRGAPPAQPAPSARRCGALALGAWALAVPATLLTVATAGLGLWQLARAAGLATAQAPIGTPAPALADSPLTAAAAGLAATAAFACLSLALWLAGGWFRLMGARPLPRAKAAARLARIGRLISLAAAGLLAWFGLGLAWALAGGVAPLDVTPLAGALAALLLGSGMRLAAEAIGEAPGAN</sequence>
<dbReference type="AlphaFoldDB" id="A0A1I3FAT7"/>
<organism evidence="2 3">
    <name type="scientific">Albimonas pacifica</name>
    <dbReference type="NCBI Taxonomy" id="1114924"/>
    <lineage>
        <taxon>Bacteria</taxon>
        <taxon>Pseudomonadati</taxon>
        <taxon>Pseudomonadota</taxon>
        <taxon>Alphaproteobacteria</taxon>
        <taxon>Rhodobacterales</taxon>
        <taxon>Paracoccaceae</taxon>
        <taxon>Albimonas</taxon>
    </lineage>
</organism>
<keyword evidence="3" id="KW-1185">Reference proteome</keyword>
<dbReference type="STRING" id="1114924.SAMN05216258_104147"/>
<feature type="transmembrane region" description="Helical" evidence="1">
    <location>
        <begin position="133"/>
        <end position="153"/>
    </location>
</feature>
<accession>A0A1I3FAT7</accession>